<dbReference type="PANTHER" id="PTHR11699">
    <property type="entry name" value="ALDEHYDE DEHYDROGENASE-RELATED"/>
    <property type="match status" value="1"/>
</dbReference>
<comment type="similarity">
    <text evidence="3">Belongs to the aldehyde dehydrogenase family.</text>
</comment>
<dbReference type="InterPro" id="IPR016163">
    <property type="entry name" value="Ald_DH_C"/>
</dbReference>
<evidence type="ECO:0000313" key="6">
    <source>
        <dbReference type="EMBL" id="MBD7967499.1"/>
    </source>
</evidence>
<name>A0ABR8SWL6_9BACL</name>
<dbReference type="Proteomes" id="UP000608071">
    <property type="component" value="Unassembled WGS sequence"/>
</dbReference>
<evidence type="ECO:0000256" key="2">
    <source>
        <dbReference type="PROSITE-ProRule" id="PRU10007"/>
    </source>
</evidence>
<evidence type="ECO:0000313" key="7">
    <source>
        <dbReference type="Proteomes" id="UP000608071"/>
    </source>
</evidence>
<dbReference type="InterPro" id="IPR016162">
    <property type="entry name" value="Ald_DH_N"/>
</dbReference>
<dbReference type="InterPro" id="IPR029510">
    <property type="entry name" value="Ald_DH_CS_GLU"/>
</dbReference>
<feature type="coiled-coil region" evidence="4">
    <location>
        <begin position="59"/>
        <end position="86"/>
    </location>
</feature>
<dbReference type="Pfam" id="PF00171">
    <property type="entry name" value="Aldedh"/>
    <property type="match status" value="1"/>
</dbReference>
<evidence type="ECO:0000256" key="1">
    <source>
        <dbReference type="ARBA" id="ARBA00023002"/>
    </source>
</evidence>
<reference evidence="6 7" key="1">
    <citation type="submission" date="2020-08" db="EMBL/GenBank/DDBJ databases">
        <title>A Genomic Blueprint of the Chicken Gut Microbiome.</title>
        <authorList>
            <person name="Gilroy R."/>
            <person name="Ravi A."/>
            <person name="Getino M."/>
            <person name="Pursley I."/>
            <person name="Horton D.L."/>
            <person name="Alikhan N.-F."/>
            <person name="Baker D."/>
            <person name="Gharbi K."/>
            <person name="Hall N."/>
            <person name="Watson M."/>
            <person name="Adriaenssens E.M."/>
            <person name="Foster-Nyarko E."/>
            <person name="Jarju S."/>
            <person name="Secka A."/>
            <person name="Antonio M."/>
            <person name="Oren A."/>
            <person name="Chaudhuri R."/>
            <person name="La Ragione R.M."/>
            <person name="Hildebrand F."/>
            <person name="Pallen M.J."/>
        </authorList>
    </citation>
    <scope>NUCLEOTIDE SEQUENCE [LARGE SCALE GENOMIC DNA]</scope>
    <source>
        <strain evidence="6 7">Sa2BVA9</strain>
    </source>
</reference>
<dbReference type="InterPro" id="IPR044086">
    <property type="entry name" value="LUC3-like"/>
</dbReference>
<dbReference type="PROSITE" id="PS00687">
    <property type="entry name" value="ALDEHYDE_DEHYDR_GLU"/>
    <property type="match status" value="1"/>
</dbReference>
<dbReference type="Gene3D" id="3.40.605.10">
    <property type="entry name" value="Aldehyde Dehydrogenase, Chain A, domain 1"/>
    <property type="match status" value="1"/>
</dbReference>
<proteinExistence type="inferred from homology"/>
<evidence type="ECO:0000259" key="5">
    <source>
        <dbReference type="Pfam" id="PF00171"/>
    </source>
</evidence>
<sequence>MLINGEYIQTKKTIPVINPSNEEVIAEVPDASREDLDRAVAAAREAFPAWSNRPTEERAELLMKLADVVEKNKEELTELLMNENGKPLQASQAEMEDAIRWYRAIASQRLDEEILEDSEEHKVVLQYVPLGVVGAIVPWNFPMNLAAWKIAPALLTGNTLVVKPSPNTPLSTLRMAELVKDLFPKGVLNIISGGDDLGPWMTAHEGLDKISFTGSTETGKKVMKSASDNLKRTTLELGGNDAAIVLPDADPKQVAEGLFWATFANTGQVCVDAKRLYIHEKIYDEVLKEMIAYAKTIQVGDPSDPKTGLGPLQNKMQYDKVKDLIQETKDGGARIAYEGEIPVGKGYYIPVTIVDNPPEDSRLVQEEPFGPIVPLLKYQDIDEAVQRANNTKYGLAGSVWGKDLELAYDVASRLETGTVWINESQVMQPDFPFGGHKESGIGVEHGRAGLAAFTNSRTVMIKKK</sequence>
<feature type="active site" evidence="2">
    <location>
        <position position="236"/>
    </location>
</feature>
<gene>
    <name evidence="6" type="ORF">H9647_05450</name>
</gene>
<comment type="caution">
    <text evidence="6">The sequence shown here is derived from an EMBL/GenBank/DDBJ whole genome shotgun (WGS) entry which is preliminary data.</text>
</comment>
<organism evidence="6 7">
    <name type="scientific">Paenibacillus gallinarum</name>
    <dbReference type="NCBI Taxonomy" id="2762232"/>
    <lineage>
        <taxon>Bacteria</taxon>
        <taxon>Bacillati</taxon>
        <taxon>Bacillota</taxon>
        <taxon>Bacilli</taxon>
        <taxon>Bacillales</taxon>
        <taxon>Paenibacillaceae</taxon>
        <taxon>Paenibacillus</taxon>
    </lineage>
</organism>
<feature type="domain" description="Aldehyde dehydrogenase" evidence="5">
    <location>
        <begin position="11"/>
        <end position="459"/>
    </location>
</feature>
<evidence type="ECO:0000256" key="4">
    <source>
        <dbReference type="SAM" id="Coils"/>
    </source>
</evidence>
<evidence type="ECO:0000256" key="3">
    <source>
        <dbReference type="RuleBase" id="RU003345"/>
    </source>
</evidence>
<dbReference type="SUPFAM" id="SSF53720">
    <property type="entry name" value="ALDH-like"/>
    <property type="match status" value="1"/>
</dbReference>
<dbReference type="EMBL" id="JACSQL010000002">
    <property type="protein sequence ID" value="MBD7967499.1"/>
    <property type="molecule type" value="Genomic_DNA"/>
</dbReference>
<keyword evidence="7" id="KW-1185">Reference proteome</keyword>
<keyword evidence="4" id="KW-0175">Coiled coil</keyword>
<accession>A0ABR8SWL6</accession>
<protein>
    <submittedName>
        <fullName evidence="6">Aldehyde dehydrogenase family protein</fullName>
    </submittedName>
</protein>
<dbReference type="InterPro" id="IPR016161">
    <property type="entry name" value="Ald_DH/histidinol_DH"/>
</dbReference>
<keyword evidence="1 3" id="KW-0560">Oxidoreductase</keyword>
<dbReference type="InterPro" id="IPR015590">
    <property type="entry name" value="Aldehyde_DH_dom"/>
</dbReference>
<dbReference type="CDD" id="cd07106">
    <property type="entry name" value="ALDH_AldA-AAD23400"/>
    <property type="match status" value="1"/>
</dbReference>
<dbReference type="Gene3D" id="3.40.309.10">
    <property type="entry name" value="Aldehyde Dehydrogenase, Chain A, domain 2"/>
    <property type="match status" value="1"/>
</dbReference>